<evidence type="ECO:0000256" key="3">
    <source>
        <dbReference type="ARBA" id="ARBA00022970"/>
    </source>
</evidence>
<organism evidence="6 7">
    <name type="scientific">Tardiphaga alba</name>
    <dbReference type="NCBI Taxonomy" id="340268"/>
    <lineage>
        <taxon>Bacteria</taxon>
        <taxon>Pseudomonadati</taxon>
        <taxon>Pseudomonadota</taxon>
        <taxon>Alphaproteobacteria</taxon>
        <taxon>Hyphomicrobiales</taxon>
        <taxon>Nitrobacteraceae</taxon>
        <taxon>Tardiphaga</taxon>
    </lineage>
</organism>
<accession>A0ABX8A2Z4</accession>
<keyword evidence="7" id="KW-1185">Reference proteome</keyword>
<dbReference type="Gene3D" id="3.40.50.2300">
    <property type="match status" value="2"/>
</dbReference>
<evidence type="ECO:0000259" key="5">
    <source>
        <dbReference type="Pfam" id="PF13458"/>
    </source>
</evidence>
<dbReference type="SUPFAM" id="SSF53822">
    <property type="entry name" value="Periplasmic binding protein-like I"/>
    <property type="match status" value="1"/>
</dbReference>
<evidence type="ECO:0000256" key="2">
    <source>
        <dbReference type="ARBA" id="ARBA00022729"/>
    </source>
</evidence>
<dbReference type="Proteomes" id="UP000682843">
    <property type="component" value="Chromosome"/>
</dbReference>
<comment type="similarity">
    <text evidence="1">Belongs to the leucine-binding protein family.</text>
</comment>
<evidence type="ECO:0000256" key="1">
    <source>
        <dbReference type="ARBA" id="ARBA00010062"/>
    </source>
</evidence>
<keyword evidence="3" id="KW-0029">Amino-acid transport</keyword>
<name>A0ABX8A2Z4_9BRAD</name>
<dbReference type="PANTHER" id="PTHR30483:SF37">
    <property type="entry name" value="ABC TRANSPORTER SUBSTRATE-BINDING PROTEIN"/>
    <property type="match status" value="1"/>
</dbReference>
<feature type="signal peptide" evidence="4">
    <location>
        <begin position="1"/>
        <end position="22"/>
    </location>
</feature>
<evidence type="ECO:0000313" key="6">
    <source>
        <dbReference type="EMBL" id="QUS37936.1"/>
    </source>
</evidence>
<dbReference type="InterPro" id="IPR028082">
    <property type="entry name" value="Peripla_BP_I"/>
</dbReference>
<evidence type="ECO:0000313" key="7">
    <source>
        <dbReference type="Proteomes" id="UP000682843"/>
    </source>
</evidence>
<dbReference type="RefSeq" id="WP_211911470.1">
    <property type="nucleotide sequence ID" value="NZ_CP036498.1"/>
</dbReference>
<proteinExistence type="inferred from homology"/>
<dbReference type="InterPro" id="IPR028081">
    <property type="entry name" value="Leu-bd"/>
</dbReference>
<feature type="domain" description="Leucine-binding protein" evidence="5">
    <location>
        <begin position="35"/>
        <end position="385"/>
    </location>
</feature>
<keyword evidence="2 4" id="KW-0732">Signal</keyword>
<dbReference type="PANTHER" id="PTHR30483">
    <property type="entry name" value="LEUCINE-SPECIFIC-BINDING PROTEIN"/>
    <property type="match status" value="1"/>
</dbReference>
<dbReference type="InterPro" id="IPR051010">
    <property type="entry name" value="BCAA_transport"/>
</dbReference>
<gene>
    <name evidence="6" type="ORF">RPMA_02985</name>
</gene>
<dbReference type="CDD" id="cd06338">
    <property type="entry name" value="PBP1_ABC_ligand_binding-like"/>
    <property type="match status" value="1"/>
</dbReference>
<feature type="chain" id="PRO_5045541199" evidence="4">
    <location>
        <begin position="23"/>
        <end position="411"/>
    </location>
</feature>
<dbReference type="Pfam" id="PF13458">
    <property type="entry name" value="Peripla_BP_6"/>
    <property type="match status" value="1"/>
</dbReference>
<keyword evidence="3" id="KW-0813">Transport</keyword>
<sequence>MGSATKQRAVGLAAGLAMMAGAATISWSEAQAQTSVKIGYAISRTGPAAGGAAVTSIPNYELWVKEVNAAGGIKLGDKRVPIEVVQYDDRSSAEEAAKALERLINQDKVDFILPPWGTGLNLAVGPILNKAGYPHLASTAVTDRAPELAKRWPNSFWLLGTSADASKTLVELLVKLRGEGKIGDTVAMVSIADGFGIDLSAAARPALAAAKFKLAYDKTYPVGTQDLGPIVNEVKALNPDTFIAFSYPPDTIAITEQARISGFNPKVYYTGVGTAFPLFKGKFGANAEGVMGIGGWSGDSPAIKDYLARHKASAANGAEPDRWASAVTFASLQMLQQAIERVGKVDRAAVIKDLQTGSFDTVIGKVKFENNMPTNYWWVGQWQGGEFYGVAPSGNAGARQPILPKPAWKAQ</sequence>
<evidence type="ECO:0000256" key="4">
    <source>
        <dbReference type="SAM" id="SignalP"/>
    </source>
</evidence>
<dbReference type="EMBL" id="CP036498">
    <property type="protein sequence ID" value="QUS37936.1"/>
    <property type="molecule type" value="Genomic_DNA"/>
</dbReference>
<protein>
    <submittedName>
        <fullName evidence="6">Twin-arginine translocation pathway signal protein</fullName>
    </submittedName>
</protein>
<reference evidence="6 7" key="1">
    <citation type="submission" date="2019-02" db="EMBL/GenBank/DDBJ databases">
        <title>Emended description of the genus Rhodopseudomonas and description of Rhodopseudomonas albus sp. nov., a non-phototrophic, heavy-metal-tolerant bacterium isolated from garden soil.</title>
        <authorList>
            <person name="Bao Z."/>
            <person name="Cao W.W."/>
            <person name="Sato Y."/>
            <person name="Nishizawa T."/>
            <person name="Zhao J."/>
            <person name="Guo Y."/>
            <person name="Ohta H."/>
        </authorList>
    </citation>
    <scope>NUCLEOTIDE SEQUENCE [LARGE SCALE GENOMIC DNA]</scope>
    <source>
        <strain evidence="6 7">SK50-23</strain>
    </source>
</reference>